<dbReference type="Pfam" id="PF01408">
    <property type="entry name" value="GFO_IDH_MocA"/>
    <property type="match status" value="1"/>
</dbReference>
<accession>A0A1A8T0V3</accession>
<dbReference type="Gene3D" id="3.40.50.720">
    <property type="entry name" value="NAD(P)-binding Rossmann-like Domain"/>
    <property type="match status" value="1"/>
</dbReference>
<dbReference type="InterPro" id="IPR051450">
    <property type="entry name" value="Gfo/Idh/MocA_Oxidoreductases"/>
</dbReference>
<evidence type="ECO:0000313" key="4">
    <source>
        <dbReference type="Proteomes" id="UP000092544"/>
    </source>
</evidence>
<feature type="domain" description="Gfo/Idh/MocA-like oxidoreductase N-terminal" evidence="1">
    <location>
        <begin position="1"/>
        <end position="115"/>
    </location>
</feature>
<dbReference type="Pfam" id="PF21390">
    <property type="entry name" value="Irp3-like_C"/>
    <property type="match status" value="1"/>
</dbReference>
<dbReference type="PANTHER" id="PTHR43377">
    <property type="entry name" value="BILIVERDIN REDUCTASE A"/>
    <property type="match status" value="1"/>
</dbReference>
<dbReference type="InterPro" id="IPR048655">
    <property type="entry name" value="Irp3-like_C"/>
</dbReference>
<dbReference type="RefSeq" id="WP_067011812.1">
    <property type="nucleotide sequence ID" value="NZ_FLOB01000001.1"/>
</dbReference>
<proteinExistence type="predicted"/>
<dbReference type="GO" id="GO:0000166">
    <property type="term" value="F:nucleotide binding"/>
    <property type="evidence" value="ECO:0007669"/>
    <property type="project" value="InterPro"/>
</dbReference>
<sequence>MRILVCGTNYGSTYIRALAMSHGSMTLVGILSTGSARSKAYAQHVQIPHYSNIKDIPDHSVDIACVAVPGEAGQVLVLALLEKGIHVLCEHPIGALQMRKALELAQKKQCVFQVNAHFSDLYAPQAFYNALHVARQAGECLHYELSVNLRTLYSGLDLLGRALGTLKGILVSPPADPNALFVNLTLSGPSVNVSMLCQNFASEADDGSATLINHRMSATFPHGNLLLAETNGPVLWFPSPVSMPADQWQNYLPVDLAVLKQDQLMGQRDGANLAKIQAMESTIQGGPTPLEQEPEYLLQLSALWEETLATLQPELA</sequence>
<dbReference type="Gene3D" id="3.30.360.10">
    <property type="entry name" value="Dihydrodipicolinate Reductase, domain 2"/>
    <property type="match status" value="1"/>
</dbReference>
<evidence type="ECO:0000259" key="1">
    <source>
        <dbReference type="Pfam" id="PF01408"/>
    </source>
</evidence>
<reference evidence="3 4" key="1">
    <citation type="submission" date="2016-06" db="EMBL/GenBank/DDBJ databases">
        <authorList>
            <person name="Kjaerup R.B."/>
            <person name="Dalgaard T.S."/>
            <person name="Juul-Madsen H.R."/>
        </authorList>
    </citation>
    <scope>NUCLEOTIDE SEQUENCE [LARGE SCALE GENOMIC DNA]</scope>
    <source>
        <strain evidence="3 4">CECT 8886</strain>
    </source>
</reference>
<dbReference type="InterPro" id="IPR000683">
    <property type="entry name" value="Gfo/Idh/MocA-like_OxRdtase_N"/>
</dbReference>
<dbReference type="PANTHER" id="PTHR43377:SF1">
    <property type="entry name" value="BILIVERDIN REDUCTASE A"/>
    <property type="match status" value="1"/>
</dbReference>
<protein>
    <submittedName>
        <fullName evidence="3">Oxidoreductase family, NAD-binding Rossmann fold</fullName>
    </submittedName>
</protein>
<feature type="domain" description="Thiazolinyl imine reductase-like C-terminal" evidence="2">
    <location>
        <begin position="144"/>
        <end position="236"/>
    </location>
</feature>
<dbReference type="InterPro" id="IPR036291">
    <property type="entry name" value="NAD(P)-bd_dom_sf"/>
</dbReference>
<evidence type="ECO:0000313" key="3">
    <source>
        <dbReference type="EMBL" id="SBS25208.1"/>
    </source>
</evidence>
<gene>
    <name evidence="3" type="ORF">MSP8886_00205</name>
</gene>
<dbReference type="STRING" id="1792290.MSP8886_00205"/>
<dbReference type="AlphaFoldDB" id="A0A1A8T0V3"/>
<dbReference type="Proteomes" id="UP000092544">
    <property type="component" value="Unassembled WGS sequence"/>
</dbReference>
<dbReference type="SUPFAM" id="SSF51735">
    <property type="entry name" value="NAD(P)-binding Rossmann-fold domains"/>
    <property type="match status" value="1"/>
</dbReference>
<evidence type="ECO:0000259" key="2">
    <source>
        <dbReference type="Pfam" id="PF21390"/>
    </source>
</evidence>
<organism evidence="3 4">
    <name type="scientific">Marinomonas spartinae</name>
    <dbReference type="NCBI Taxonomy" id="1792290"/>
    <lineage>
        <taxon>Bacteria</taxon>
        <taxon>Pseudomonadati</taxon>
        <taxon>Pseudomonadota</taxon>
        <taxon>Gammaproteobacteria</taxon>
        <taxon>Oceanospirillales</taxon>
        <taxon>Oceanospirillaceae</taxon>
        <taxon>Marinomonas</taxon>
    </lineage>
</organism>
<dbReference type="EMBL" id="FLOB01000001">
    <property type="protein sequence ID" value="SBS25208.1"/>
    <property type="molecule type" value="Genomic_DNA"/>
</dbReference>
<keyword evidence="4" id="KW-1185">Reference proteome</keyword>
<name>A0A1A8T0V3_9GAMM</name>